<feature type="transmembrane region" description="Helical" evidence="2">
    <location>
        <begin position="138"/>
        <end position="158"/>
    </location>
</feature>
<feature type="transmembrane region" description="Helical" evidence="2">
    <location>
        <begin position="164"/>
        <end position="184"/>
    </location>
</feature>
<keyword evidence="5" id="KW-1185">Reference proteome</keyword>
<dbReference type="EMBL" id="GBYB01000245">
    <property type="protein sequence ID" value="JAG70012.1"/>
    <property type="molecule type" value="Transcribed_RNA"/>
</dbReference>
<feature type="compositionally biased region" description="Low complexity" evidence="1">
    <location>
        <begin position="217"/>
        <end position="234"/>
    </location>
</feature>
<proteinExistence type="predicted"/>
<name>A0A0C9QX39_9HYME</name>
<dbReference type="KEGG" id="fas:105273603"/>
<keyword evidence="2" id="KW-1133">Transmembrane helix</keyword>
<evidence type="ECO:0000313" key="4">
    <source>
        <dbReference type="EMBL" id="JAG70012.1"/>
    </source>
</evidence>
<gene>
    <name evidence="4" type="primary">secD</name>
    <name evidence="6" type="synonym">Osi14</name>
    <name evidence="4" type="ORF">g.544</name>
</gene>
<dbReference type="GO" id="GO:0016020">
    <property type="term" value="C:membrane"/>
    <property type="evidence" value="ECO:0007669"/>
    <property type="project" value="TreeGrafter"/>
</dbReference>
<evidence type="ECO:0000256" key="3">
    <source>
        <dbReference type="SAM" id="SignalP"/>
    </source>
</evidence>
<evidence type="ECO:0000256" key="2">
    <source>
        <dbReference type="SAM" id="Phobius"/>
    </source>
</evidence>
<evidence type="ECO:0000313" key="5">
    <source>
        <dbReference type="Proteomes" id="UP000694866"/>
    </source>
</evidence>
<protein>
    <submittedName>
        <fullName evidence="4">SecD protein</fullName>
    </submittedName>
    <submittedName>
        <fullName evidence="6">Uncharacterized protein Osi14</fullName>
    </submittedName>
</protein>
<feature type="chain" id="PRO_5044541541" evidence="3">
    <location>
        <begin position="17"/>
        <end position="260"/>
    </location>
</feature>
<keyword evidence="2" id="KW-0812">Transmembrane</keyword>
<dbReference type="PANTHER" id="PTHR21879">
    <property type="entry name" value="FI03362P-RELATED-RELATED"/>
    <property type="match status" value="1"/>
</dbReference>
<reference evidence="6" key="2">
    <citation type="submission" date="2025-04" db="UniProtKB">
        <authorList>
            <consortium name="RefSeq"/>
        </authorList>
    </citation>
    <scope>IDENTIFICATION</scope>
    <source>
        <strain evidence="6">USDA-PBARC FA_bdor</strain>
        <tissue evidence="6">Whole organism</tissue>
    </source>
</reference>
<sequence>MNKFVILGLFVASAMAVPMPGNTGNLDCLEMEDSVFSCLAVKANNALARAARSSDIQLFSGITFIRDTPMERSGKALKTETEILNELPRESSDRTMKIVSMIYESAVSFLKSHSLKINMPEESMSRALTEGRAKIKKLILPMVAAAGLKIFALMPILFGGLGLLVLKALVVGKIALLIAGILAFQRLFGSGASSVSGLGASNFFKNLQPASGYYDSSAGSQGWSSGAAQQPQQGYYKRSFDDGKTAQHLAYSAQIPTETD</sequence>
<dbReference type="RefSeq" id="XP_011314437.1">
    <property type="nucleotide sequence ID" value="XM_011316135.1"/>
</dbReference>
<dbReference type="OrthoDB" id="8191402at2759"/>
<accession>A0A9R1TS95</accession>
<dbReference type="AlphaFoldDB" id="A0A0C9QX39"/>
<evidence type="ECO:0000313" key="6">
    <source>
        <dbReference type="RefSeq" id="XP_011314437.1"/>
    </source>
</evidence>
<evidence type="ECO:0000256" key="1">
    <source>
        <dbReference type="SAM" id="MobiDB-lite"/>
    </source>
</evidence>
<accession>A0A0C9QX39</accession>
<dbReference type="PANTHER" id="PTHR21879:SF17">
    <property type="entry name" value="LD24139P"/>
    <property type="match status" value="1"/>
</dbReference>
<keyword evidence="3" id="KW-0732">Signal</keyword>
<feature type="signal peptide" evidence="3">
    <location>
        <begin position="1"/>
        <end position="16"/>
    </location>
</feature>
<reference evidence="4" key="1">
    <citation type="submission" date="2015-01" db="EMBL/GenBank/DDBJ databases">
        <title>Transcriptome Assembly of Fopius arisanus.</title>
        <authorList>
            <person name="Geib S."/>
        </authorList>
    </citation>
    <scope>NUCLEOTIDE SEQUENCE</scope>
</reference>
<dbReference type="InterPro" id="IPR012464">
    <property type="entry name" value="DUF1676"/>
</dbReference>
<organism evidence="4">
    <name type="scientific">Fopius arisanus</name>
    <dbReference type="NCBI Taxonomy" id="64838"/>
    <lineage>
        <taxon>Eukaryota</taxon>
        <taxon>Metazoa</taxon>
        <taxon>Ecdysozoa</taxon>
        <taxon>Arthropoda</taxon>
        <taxon>Hexapoda</taxon>
        <taxon>Insecta</taxon>
        <taxon>Pterygota</taxon>
        <taxon>Neoptera</taxon>
        <taxon>Endopterygota</taxon>
        <taxon>Hymenoptera</taxon>
        <taxon>Apocrita</taxon>
        <taxon>Ichneumonoidea</taxon>
        <taxon>Braconidae</taxon>
        <taxon>Opiinae</taxon>
        <taxon>Fopius</taxon>
    </lineage>
</organism>
<dbReference type="CTD" id="40770"/>
<dbReference type="GeneID" id="105273603"/>
<dbReference type="Proteomes" id="UP000694866">
    <property type="component" value="Unplaced"/>
</dbReference>
<keyword evidence="2" id="KW-0472">Membrane</keyword>
<dbReference type="Pfam" id="PF07898">
    <property type="entry name" value="DUF1676"/>
    <property type="match status" value="1"/>
</dbReference>
<feature type="region of interest" description="Disordered" evidence="1">
    <location>
        <begin position="217"/>
        <end position="238"/>
    </location>
</feature>